<dbReference type="InterPro" id="IPR036322">
    <property type="entry name" value="WD40_repeat_dom_sf"/>
</dbReference>
<protein>
    <submittedName>
        <fullName evidence="1">Uncharacterized protein</fullName>
    </submittedName>
</protein>
<dbReference type="GO" id="GO:0080008">
    <property type="term" value="C:Cul4-RING E3 ubiquitin ligase complex"/>
    <property type="evidence" value="ECO:0007669"/>
    <property type="project" value="InterPro"/>
</dbReference>
<dbReference type="Pfam" id="PF00400">
    <property type="entry name" value="WD40"/>
    <property type="match status" value="1"/>
</dbReference>
<dbReference type="InterPro" id="IPR001680">
    <property type="entry name" value="WD40_rpt"/>
</dbReference>
<dbReference type="Gene3D" id="2.130.10.10">
    <property type="entry name" value="YVTN repeat-like/Quinoprotein amine dehydrogenase"/>
    <property type="match status" value="1"/>
</dbReference>
<proteinExistence type="predicted"/>
<name>A0A7R8WCY8_9CRUS</name>
<dbReference type="SMART" id="SM00320">
    <property type="entry name" value="WD40"/>
    <property type="match status" value="2"/>
</dbReference>
<dbReference type="OrthoDB" id="192402at2759"/>
<gene>
    <name evidence="1" type="ORF">CTOB1V02_LOCUS6565</name>
</gene>
<sequence length="453" mass="51049">MVSASVLWVNKASQETKSEYRAIMNQLYRMYNRNAASVRTLMIANCLGSEEEVTGDCGEEEGLDNSNVHMNGSEESPDVGKWQLKPEILPSSSTEVSNGWILAFVLGGLTIVYLHRSELQPTALPYPDANFEDEGDSSSSEAEQNHRGATAARPSSSEHDAHCTYRCYSSEEDDDKGLQILDSREKYLIFTTGSKTYTPHQIGFKRIRPFAFVHHMDPGPSLSERVAIRRHRAEVEVPSPDWADFEAVRERFDEPDKLIDLQGHIIGMCLSPDQRYLYVNSRPWPKGYVIEDPFRPPPIAQEIDIHVIDMVTLEEVGTMVRAHNSFTPNDECFFIFLDVSDQYVASGSDDKHGYLWDRHYGVCLAKLPHDEVVNSVAICPSDPEVLITASDDRKIKIWRSRRRSRQIFAFFGFEVTGLSSAITAVVAIHVILILFIYKAWIEPSGGAKAQKVD</sequence>
<dbReference type="EMBL" id="OB661653">
    <property type="protein sequence ID" value="CAD7228687.1"/>
    <property type="molecule type" value="Genomic_DNA"/>
</dbReference>
<dbReference type="PANTHER" id="PTHR20995:SF17">
    <property type="entry name" value="F-BOX_WD REPEAT-CONTAINING PROTEIN 5"/>
    <property type="match status" value="1"/>
</dbReference>
<dbReference type="AlphaFoldDB" id="A0A7R8WCY8"/>
<dbReference type="PANTHER" id="PTHR20995">
    <property type="entry name" value="F-BOX/WD REPEAT-CONTAINING PROTEIN 5"/>
    <property type="match status" value="1"/>
</dbReference>
<accession>A0A7R8WCY8</accession>
<evidence type="ECO:0000313" key="1">
    <source>
        <dbReference type="EMBL" id="CAD7228687.1"/>
    </source>
</evidence>
<dbReference type="SUPFAM" id="SSF50978">
    <property type="entry name" value="WD40 repeat-like"/>
    <property type="match status" value="1"/>
</dbReference>
<dbReference type="GO" id="GO:0016567">
    <property type="term" value="P:protein ubiquitination"/>
    <property type="evidence" value="ECO:0007669"/>
    <property type="project" value="InterPro"/>
</dbReference>
<organism evidence="1">
    <name type="scientific">Cyprideis torosa</name>
    <dbReference type="NCBI Taxonomy" id="163714"/>
    <lineage>
        <taxon>Eukaryota</taxon>
        <taxon>Metazoa</taxon>
        <taxon>Ecdysozoa</taxon>
        <taxon>Arthropoda</taxon>
        <taxon>Crustacea</taxon>
        <taxon>Oligostraca</taxon>
        <taxon>Ostracoda</taxon>
        <taxon>Podocopa</taxon>
        <taxon>Podocopida</taxon>
        <taxon>Cytherocopina</taxon>
        <taxon>Cytheroidea</taxon>
        <taxon>Cytherideidae</taxon>
        <taxon>Cyprideis</taxon>
    </lineage>
</organism>
<dbReference type="GO" id="GO:0019005">
    <property type="term" value="C:SCF ubiquitin ligase complex"/>
    <property type="evidence" value="ECO:0007669"/>
    <property type="project" value="InterPro"/>
</dbReference>
<dbReference type="InterPro" id="IPR015943">
    <property type="entry name" value="WD40/YVTN_repeat-like_dom_sf"/>
</dbReference>
<dbReference type="PROSITE" id="PS50082">
    <property type="entry name" value="WD_REPEATS_2"/>
    <property type="match status" value="1"/>
</dbReference>
<reference evidence="1" key="1">
    <citation type="submission" date="2020-11" db="EMBL/GenBank/DDBJ databases">
        <authorList>
            <person name="Tran Van P."/>
        </authorList>
    </citation>
    <scope>NUCLEOTIDE SEQUENCE</scope>
</reference>
<dbReference type="InterPro" id="IPR042508">
    <property type="entry name" value="FBXW5"/>
</dbReference>